<comment type="caution">
    <text evidence="3">The sequence shown here is derived from an EMBL/GenBank/DDBJ whole genome shotgun (WGS) entry which is preliminary data.</text>
</comment>
<dbReference type="RefSeq" id="WP_119657196.1">
    <property type="nucleotide sequence ID" value="NZ_JBHUOI010000005.1"/>
</dbReference>
<feature type="signal peptide" evidence="1">
    <location>
        <begin position="1"/>
        <end position="25"/>
    </location>
</feature>
<gene>
    <name evidence="3" type="ORF">D0T11_17990</name>
</gene>
<feature type="chain" id="PRO_5019134178" description="Lipocalin-like domain-containing protein" evidence="1">
    <location>
        <begin position="26"/>
        <end position="142"/>
    </location>
</feature>
<proteinExistence type="predicted"/>
<accession>A0A418QNX4</accession>
<name>A0A418QNX4_9BACT</name>
<dbReference type="PROSITE" id="PS51257">
    <property type="entry name" value="PROKAR_LIPOPROTEIN"/>
    <property type="match status" value="1"/>
</dbReference>
<evidence type="ECO:0000313" key="4">
    <source>
        <dbReference type="Proteomes" id="UP000284250"/>
    </source>
</evidence>
<sequence length="142" mass="15848">MNRLRFLFPLLLVLLLGTVASSCSKDDGALTGSLLKAKLVQKWQLDELSLDGQVTDSGAAIKDRYTLLFRADGTYVQTLMADGTQYTGSWKFNEGDVVTLQLTDHKGNSRQYMVSTLTEKELRYGATNTNGKLQEWRFSSTL</sequence>
<dbReference type="InterPro" id="IPR024311">
    <property type="entry name" value="Lipocalin-like"/>
</dbReference>
<dbReference type="OrthoDB" id="885549at2"/>
<evidence type="ECO:0000259" key="2">
    <source>
        <dbReference type="Pfam" id="PF13648"/>
    </source>
</evidence>
<evidence type="ECO:0000256" key="1">
    <source>
        <dbReference type="SAM" id="SignalP"/>
    </source>
</evidence>
<dbReference type="Proteomes" id="UP000284250">
    <property type="component" value="Unassembled WGS sequence"/>
</dbReference>
<feature type="domain" description="Lipocalin-like" evidence="2">
    <location>
        <begin position="39"/>
        <end position="123"/>
    </location>
</feature>
<protein>
    <recommendedName>
        <fullName evidence="2">Lipocalin-like domain-containing protein</fullName>
    </recommendedName>
</protein>
<dbReference type="EMBL" id="QYCN01000036">
    <property type="protein sequence ID" value="RIY06740.1"/>
    <property type="molecule type" value="Genomic_DNA"/>
</dbReference>
<dbReference type="Pfam" id="PF13648">
    <property type="entry name" value="Lipocalin_4"/>
    <property type="match status" value="1"/>
</dbReference>
<reference evidence="3 4" key="1">
    <citation type="submission" date="2018-09" db="EMBL/GenBank/DDBJ databases">
        <authorList>
            <person name="Zeman M."/>
            <person name="Pardy F."/>
        </authorList>
    </citation>
    <scope>NUCLEOTIDE SEQUENCE [LARGE SCALE GENOMIC DNA]</scope>
    <source>
        <strain evidence="3 4">CCM 8852</strain>
    </source>
</reference>
<evidence type="ECO:0000313" key="3">
    <source>
        <dbReference type="EMBL" id="RIY06740.1"/>
    </source>
</evidence>
<reference evidence="3 4" key="2">
    <citation type="submission" date="2019-01" db="EMBL/GenBank/DDBJ databases">
        <title>Hymenobacter humicola sp. nov., isolated from soils in Antarctica.</title>
        <authorList>
            <person name="Sedlacek I."/>
            <person name="Holochova P."/>
            <person name="Kralova S."/>
            <person name="Pantucek R."/>
            <person name="Stankova E."/>
            <person name="Vrbovska V."/>
            <person name="Kristofova L."/>
            <person name="Svec P."/>
            <person name="Busse H.-J."/>
        </authorList>
    </citation>
    <scope>NUCLEOTIDE SEQUENCE [LARGE SCALE GENOMIC DNA]</scope>
    <source>
        <strain evidence="3 4">CCM 8852</strain>
    </source>
</reference>
<dbReference type="AlphaFoldDB" id="A0A418QNX4"/>
<keyword evidence="4" id="KW-1185">Reference proteome</keyword>
<organism evidence="3 4">
    <name type="scientific">Hymenobacter rubripertinctus</name>
    <dbReference type="NCBI Taxonomy" id="2029981"/>
    <lineage>
        <taxon>Bacteria</taxon>
        <taxon>Pseudomonadati</taxon>
        <taxon>Bacteroidota</taxon>
        <taxon>Cytophagia</taxon>
        <taxon>Cytophagales</taxon>
        <taxon>Hymenobacteraceae</taxon>
        <taxon>Hymenobacter</taxon>
    </lineage>
</organism>
<keyword evidence="1" id="KW-0732">Signal</keyword>